<dbReference type="AlphaFoldDB" id="A0A645BA96"/>
<evidence type="ECO:0000259" key="2">
    <source>
        <dbReference type="Pfam" id="PF02582"/>
    </source>
</evidence>
<protein>
    <recommendedName>
        <fullName evidence="2">DUF155 domain-containing protein</fullName>
    </recommendedName>
</protein>
<evidence type="ECO:0000313" key="3">
    <source>
        <dbReference type="EMBL" id="MPM62375.1"/>
    </source>
</evidence>
<dbReference type="GO" id="GO:0005739">
    <property type="term" value="C:mitochondrion"/>
    <property type="evidence" value="ECO:0007669"/>
    <property type="project" value="UniProtKB-ARBA"/>
</dbReference>
<reference evidence="3" key="1">
    <citation type="submission" date="2019-08" db="EMBL/GenBank/DDBJ databases">
        <authorList>
            <person name="Kucharzyk K."/>
            <person name="Murdoch R.W."/>
            <person name="Higgins S."/>
            <person name="Loffler F."/>
        </authorList>
    </citation>
    <scope>NUCLEOTIDE SEQUENCE</scope>
</reference>
<dbReference type="InterPro" id="IPR003734">
    <property type="entry name" value="DUF155"/>
</dbReference>
<dbReference type="EMBL" id="VSSQ01018832">
    <property type="protein sequence ID" value="MPM62375.1"/>
    <property type="molecule type" value="Genomic_DNA"/>
</dbReference>
<gene>
    <name evidence="3" type="ORF">SDC9_109246</name>
</gene>
<keyword evidence="1" id="KW-0812">Transmembrane</keyword>
<keyword evidence="1" id="KW-1133">Transmembrane helix</keyword>
<feature type="domain" description="DUF155" evidence="2">
    <location>
        <begin position="41"/>
        <end position="210"/>
    </location>
</feature>
<accession>A0A645BA96</accession>
<comment type="caution">
    <text evidence="3">The sequence shown here is derived from an EMBL/GenBank/DDBJ whole genome shotgun (WGS) entry which is preliminary data.</text>
</comment>
<dbReference type="PANTHER" id="PTHR16255:SF1">
    <property type="entry name" value="REQUIRED FOR MEIOTIC NUCLEAR DIVISION PROTEIN 1 HOMOLOG"/>
    <property type="match status" value="1"/>
</dbReference>
<sequence length="261" mass="30140">MDLTQIATHFGINRKYKWEEALRLRGEQLQGIVTAPEGKMVYIFHFGSAVFINFAHHEIVDFINYLTKVDANLKADNSFRYTDDYQLEVNLNEPSALNNDFMVTDKHDDYQFEIVATVLAKSVSLEMIEFEVGRLLDEIEIVVNHLYYGRLGVSDEKLAKMSASFLTFKLDTISYIMLLDKPDITWVNEEASLLYDELSTLFELDDRFEKVEQKMETLKDITEVFSGLAHAKRGNRLEWAVIILIAIEIVISLVEMAIKHL</sequence>
<dbReference type="InterPro" id="IPR051624">
    <property type="entry name" value="RMD1/Sad1-interacting"/>
</dbReference>
<organism evidence="3">
    <name type="scientific">bioreactor metagenome</name>
    <dbReference type="NCBI Taxonomy" id="1076179"/>
    <lineage>
        <taxon>unclassified sequences</taxon>
        <taxon>metagenomes</taxon>
        <taxon>ecological metagenomes</taxon>
    </lineage>
</organism>
<feature type="transmembrane region" description="Helical" evidence="1">
    <location>
        <begin position="239"/>
        <end position="258"/>
    </location>
</feature>
<name>A0A645BA96_9ZZZZ</name>
<evidence type="ECO:0000256" key="1">
    <source>
        <dbReference type="SAM" id="Phobius"/>
    </source>
</evidence>
<dbReference type="Pfam" id="PF02582">
    <property type="entry name" value="DUF155"/>
    <property type="match status" value="1"/>
</dbReference>
<proteinExistence type="predicted"/>
<dbReference type="PANTHER" id="PTHR16255">
    <property type="entry name" value="REQUIRED FOR MEIOTIC NUCLEAR DIVISION PROTEIN 1 HOMOLOG"/>
    <property type="match status" value="1"/>
</dbReference>
<keyword evidence="1" id="KW-0472">Membrane</keyword>